<dbReference type="RefSeq" id="WP_216127868.1">
    <property type="nucleotide sequence ID" value="NZ_CP064782.1"/>
</dbReference>
<dbReference type="InterPro" id="IPR002201">
    <property type="entry name" value="Glyco_trans_9"/>
</dbReference>
<dbReference type="Pfam" id="PF01075">
    <property type="entry name" value="Glyco_transf_9"/>
    <property type="match status" value="1"/>
</dbReference>
<sequence>MSAPTTPHLYRQALDHHKAGRLEDALALYQRLLAENPADGEWLAQAGLAACQAGQTAQGCAWLERAVKLAPDQIGVWLNLATVRYALGQGAASLAAADQALARLPGTGAERATALGARGRALIALGRLDAALAAYEQAATLEPGQPDYARAVALLQVQRQGPEAALPALERALALVPEDPVLQQYRGLALLDGDQPEAALAAFRRIEQASANGASTPPADALLGQGLALAALGQTDPARACCDRVLAAQPHHPGALNNRGLLSQRAEDYPAALADFREAVAHHPQFAEAWFNLALLELRLGDYEAGWAHYEWRWRRRPAPVLPGRPWRGDFSLAGKTLVLYAEQGYGDTLQFCRYLPQVVALGARVILRVPGPLVPLLRSLPGAPLVQGDDAPPPPGDAHCPLLSLPLALGRTRPEGGAPYLAPDPELSRSWAARLATSEKTGAERPLRIGLVWAGGERPQQPEARSINRRRNVPLALLAPLAQVPSPRPLHFISLQKGEAALAQLAQLDEASWPAPRPEDFSAFLTDFAQSAALVAQLDLVITVDTAVAHLAGALGRPVWIFNRRDHCWRWGEGEGPSPWYPTARLFRQSAPGDWPGVVARVATALEQWSRDQA</sequence>
<dbReference type="Proteomes" id="UP000683428">
    <property type="component" value="Chromosome"/>
</dbReference>
<organism evidence="4 5">
    <name type="scientific">Azospira inquinata</name>
    <dbReference type="NCBI Taxonomy" id="2785627"/>
    <lineage>
        <taxon>Bacteria</taxon>
        <taxon>Pseudomonadati</taxon>
        <taxon>Pseudomonadota</taxon>
        <taxon>Betaproteobacteria</taxon>
        <taxon>Rhodocyclales</taxon>
        <taxon>Rhodocyclaceae</taxon>
        <taxon>Azospira</taxon>
    </lineage>
</organism>
<evidence type="ECO:0000313" key="5">
    <source>
        <dbReference type="Proteomes" id="UP000683428"/>
    </source>
</evidence>
<protein>
    <submittedName>
        <fullName evidence="4">Tetratricopeptide repeat protein</fullName>
    </submittedName>
</protein>
<keyword evidence="5" id="KW-1185">Reference proteome</keyword>
<evidence type="ECO:0000256" key="3">
    <source>
        <dbReference type="PROSITE-ProRule" id="PRU00339"/>
    </source>
</evidence>
<feature type="repeat" description="TPR" evidence="3">
    <location>
        <begin position="253"/>
        <end position="286"/>
    </location>
</feature>
<dbReference type="InterPro" id="IPR019734">
    <property type="entry name" value="TPR_rpt"/>
</dbReference>
<keyword evidence="1" id="KW-0677">Repeat</keyword>
<keyword evidence="2 3" id="KW-0802">TPR repeat</keyword>
<dbReference type="GO" id="GO:0016757">
    <property type="term" value="F:glycosyltransferase activity"/>
    <property type="evidence" value="ECO:0007669"/>
    <property type="project" value="InterPro"/>
</dbReference>
<name>A0A975SNQ1_9RHOO</name>
<dbReference type="PANTHER" id="PTHR44858:SF1">
    <property type="entry name" value="UDP-N-ACETYLGLUCOSAMINE--PEPTIDE N-ACETYLGLUCOSAMINYLTRANSFERASE SPINDLY-RELATED"/>
    <property type="match status" value="1"/>
</dbReference>
<dbReference type="InterPro" id="IPR050498">
    <property type="entry name" value="Ycf3"/>
</dbReference>
<accession>A0A975SNQ1</accession>
<dbReference type="EMBL" id="CP064782">
    <property type="protein sequence ID" value="QWT49190.1"/>
    <property type="molecule type" value="Genomic_DNA"/>
</dbReference>
<gene>
    <name evidence="4" type="ORF">Azoinq_00795</name>
</gene>
<reference evidence="4" key="1">
    <citation type="submission" date="2020-11" db="EMBL/GenBank/DDBJ databases">
        <title>Azospira inquinata sp. nov.</title>
        <authorList>
            <person name="Moe W.M."/>
            <person name="Mikes M.C."/>
        </authorList>
    </citation>
    <scope>NUCLEOTIDE SEQUENCE</scope>
    <source>
        <strain evidence="4">Azo-3</strain>
    </source>
</reference>
<evidence type="ECO:0000256" key="1">
    <source>
        <dbReference type="ARBA" id="ARBA00022737"/>
    </source>
</evidence>
<dbReference type="PANTHER" id="PTHR44858">
    <property type="entry name" value="TETRATRICOPEPTIDE REPEAT PROTEIN 6"/>
    <property type="match status" value="1"/>
</dbReference>
<dbReference type="Pfam" id="PF13432">
    <property type="entry name" value="TPR_16"/>
    <property type="match status" value="3"/>
</dbReference>
<dbReference type="SMART" id="SM00028">
    <property type="entry name" value="TPR"/>
    <property type="match status" value="9"/>
</dbReference>
<feature type="repeat" description="TPR" evidence="3">
    <location>
        <begin position="112"/>
        <end position="145"/>
    </location>
</feature>
<dbReference type="PROSITE" id="PS50005">
    <property type="entry name" value="TPR"/>
    <property type="match status" value="2"/>
</dbReference>
<proteinExistence type="predicted"/>
<evidence type="ECO:0000313" key="4">
    <source>
        <dbReference type="EMBL" id="QWT49190.1"/>
    </source>
</evidence>
<dbReference type="KEGG" id="aiq:Azoinq_00795"/>
<evidence type="ECO:0000256" key="2">
    <source>
        <dbReference type="ARBA" id="ARBA00022803"/>
    </source>
</evidence>
<dbReference type="Pfam" id="PF13371">
    <property type="entry name" value="TPR_9"/>
    <property type="match status" value="1"/>
</dbReference>
<dbReference type="AlphaFoldDB" id="A0A975SNQ1"/>